<dbReference type="InterPro" id="IPR027275">
    <property type="entry name" value="PRC-brl_dom"/>
</dbReference>
<proteinExistence type="predicted"/>
<evidence type="ECO:0000313" key="5">
    <source>
        <dbReference type="Proteomes" id="UP000787635"/>
    </source>
</evidence>
<dbReference type="InterPro" id="IPR014747">
    <property type="entry name" value="Bac_photo_RC_H_C"/>
</dbReference>
<dbReference type="RefSeq" id="WP_168034531.1">
    <property type="nucleotide sequence ID" value="NZ_JAAVNE010000055.1"/>
</dbReference>
<dbReference type="EMBL" id="JAAVNE010000055">
    <property type="protein sequence ID" value="NKC33811.1"/>
    <property type="molecule type" value="Genomic_DNA"/>
</dbReference>
<dbReference type="Pfam" id="PF03967">
    <property type="entry name" value="PRCH"/>
    <property type="match status" value="1"/>
</dbReference>
<name>A0ABX1E9E7_9PROT</name>
<dbReference type="InterPro" id="IPR037097">
    <property type="entry name" value="Photo_RC_H_N_sf"/>
</dbReference>
<keyword evidence="1" id="KW-0472">Membrane</keyword>
<dbReference type="SUPFAM" id="SSF50346">
    <property type="entry name" value="PRC-barrel domain"/>
    <property type="match status" value="1"/>
</dbReference>
<accession>A0ABX1E9E7</accession>
<evidence type="ECO:0000259" key="3">
    <source>
        <dbReference type="Pfam" id="PF05239"/>
    </source>
</evidence>
<dbReference type="NCBIfam" id="TIGR01150">
    <property type="entry name" value="puhA"/>
    <property type="match status" value="1"/>
</dbReference>
<dbReference type="SUPFAM" id="SSF81490">
    <property type="entry name" value="Photosystem II reaction centre subunit H, transmembrane region"/>
    <property type="match status" value="1"/>
</dbReference>
<feature type="domain" description="PRC-barrel" evidence="3">
    <location>
        <begin position="146"/>
        <end position="196"/>
    </location>
</feature>
<dbReference type="Proteomes" id="UP000787635">
    <property type="component" value="Unassembled WGS sequence"/>
</dbReference>
<keyword evidence="1" id="KW-0812">Transmembrane</keyword>
<dbReference type="Gene3D" id="4.10.540.10">
    <property type="entry name" value="Photosynthetic reaction centre, H subunit, N-terminal domain"/>
    <property type="match status" value="1"/>
</dbReference>
<dbReference type="InterPro" id="IPR005652">
    <property type="entry name" value="Photo_RC_H"/>
</dbReference>
<gene>
    <name evidence="4" type="ORF">HEQ75_23320</name>
</gene>
<keyword evidence="5" id="KW-1185">Reference proteome</keyword>
<evidence type="ECO:0000256" key="1">
    <source>
        <dbReference type="SAM" id="Phobius"/>
    </source>
</evidence>
<evidence type="ECO:0000313" key="4">
    <source>
        <dbReference type="EMBL" id="NKC33811.1"/>
    </source>
</evidence>
<reference evidence="4 5" key="1">
    <citation type="submission" date="2020-03" db="EMBL/GenBank/DDBJ databases">
        <title>Roseomonas selenitidurans sp. nov. isolated from urban soil.</title>
        <authorList>
            <person name="Liu H."/>
        </authorList>
    </citation>
    <scope>NUCLEOTIDE SEQUENCE [LARGE SCALE GENOMIC DNA]</scope>
    <source>
        <strain evidence="4 5">BU-1</strain>
    </source>
</reference>
<keyword evidence="1" id="KW-1133">Transmembrane helix</keyword>
<evidence type="ECO:0000259" key="2">
    <source>
        <dbReference type="Pfam" id="PF03967"/>
    </source>
</evidence>
<organism evidence="4 5">
    <name type="scientific">Falsiroseomonas selenitidurans</name>
    <dbReference type="NCBI Taxonomy" id="2716335"/>
    <lineage>
        <taxon>Bacteria</taxon>
        <taxon>Pseudomonadati</taxon>
        <taxon>Pseudomonadota</taxon>
        <taxon>Alphaproteobacteria</taxon>
        <taxon>Acetobacterales</taxon>
        <taxon>Roseomonadaceae</taxon>
        <taxon>Falsiroseomonas</taxon>
    </lineage>
</organism>
<dbReference type="InterPro" id="IPR015810">
    <property type="entry name" value="Photo_RC_H_N"/>
</dbReference>
<feature type="transmembrane region" description="Helical" evidence="1">
    <location>
        <begin position="12"/>
        <end position="31"/>
    </location>
</feature>
<comment type="caution">
    <text evidence="4">The sequence shown here is derived from an EMBL/GenBank/DDBJ whole genome shotgun (WGS) entry which is preliminary data.</text>
</comment>
<dbReference type="Pfam" id="PF05239">
    <property type="entry name" value="PRC"/>
    <property type="match status" value="1"/>
</dbReference>
<feature type="domain" description="Photosynthetic reaction centre H subunit N-terminal" evidence="2">
    <location>
        <begin position="9"/>
        <end position="135"/>
    </location>
</feature>
<protein>
    <submittedName>
        <fullName evidence="4">Photosynthetic reaction center subunit H</fullName>
    </submittedName>
</protein>
<sequence length="256" mass="27795">MPGAHQFVPLDLAAGLLYAFFAFFLVLVFWLNRESKREGYPLVSDRPDRPLTAPIQGFPGVPPLKVFKLKHHHPERAPERDLSAVAYAVDRQPGSPIVPSGDAMRDGVGPAAWAERADIPDLAFDDDAPKIVPLRAAPGFSLNESDPDPRGKPVITLDGRIAGVAVDLWVDRSDMLLRYIEVEATGTARRVLVPMFLATINDAGTVRVVSVTAEQLAAAPGLAKPEQITLLEEDKVAAYFGGGHFYATPERSEPLL</sequence>
<dbReference type="Gene3D" id="3.90.50.10">
    <property type="entry name" value="Photosynthetic Reaction Center, subunit H, domain 2"/>
    <property type="match status" value="1"/>
</dbReference>
<dbReference type="InterPro" id="IPR011033">
    <property type="entry name" value="PRC_barrel-like_sf"/>
</dbReference>